<dbReference type="AlphaFoldDB" id="A0AAN7DIJ8"/>
<dbReference type="SUPFAM" id="SSF46689">
    <property type="entry name" value="Homeodomain-like"/>
    <property type="match status" value="1"/>
</dbReference>
<feature type="DNA-binding region" description="Homeobox" evidence="1">
    <location>
        <begin position="227"/>
        <end position="290"/>
    </location>
</feature>
<comment type="subcellular location">
    <subcellularLocation>
        <location evidence="1 2">Nucleus</location>
    </subcellularLocation>
</comment>
<feature type="compositionally biased region" description="Low complexity" evidence="3">
    <location>
        <begin position="82"/>
        <end position="96"/>
    </location>
</feature>
<dbReference type="Gene3D" id="1.10.10.60">
    <property type="entry name" value="Homeodomain-like"/>
    <property type="match status" value="1"/>
</dbReference>
<feature type="region of interest" description="Disordered" evidence="3">
    <location>
        <begin position="71"/>
        <end position="96"/>
    </location>
</feature>
<dbReference type="PROSITE" id="PS50071">
    <property type="entry name" value="HOMEOBOX_2"/>
    <property type="match status" value="1"/>
</dbReference>
<keyword evidence="1 2" id="KW-0238">DNA-binding</keyword>
<feature type="compositionally biased region" description="Basic residues" evidence="3">
    <location>
        <begin position="177"/>
        <end position="187"/>
    </location>
</feature>
<feature type="domain" description="Homeobox" evidence="4">
    <location>
        <begin position="225"/>
        <end position="289"/>
    </location>
</feature>
<sequence>MTEQQLPNHSKDWQDLPPIDALLDHDDDDDDDDLDSACALNQDPSLCHMKDHIDLHSTLYHQHVLTANRSMPASLNRDPNKMSESSSSKSKLKAMSDTGTITVVTKTTTTITGFPVAGVSSRRFDTMVRRVAQQASSPNISSSDSSSSSSDEKDSDADMFTMDSRSKVTPSSLSPARQKHRFSRSYQHHASSTTASTSTHPQVVSQSTRTPKILKPKSTEKTAMAKNNRTTTSYDAETTAYLRKAFFNYYSKQCKLTREQREAVIRETGLRSRNITYWFSNHKRRLGTELAIYRKLTREHKIQDYDAFVQWRQDQELPTYITREEVRLFTASQ</sequence>
<name>A0AAN7DIJ8_9FUNG</name>
<feature type="region of interest" description="Disordered" evidence="3">
    <location>
        <begin position="131"/>
        <end position="216"/>
    </location>
</feature>
<gene>
    <name evidence="5" type="ORF">ATC70_010511</name>
</gene>
<keyword evidence="1 2" id="KW-0539">Nucleus</keyword>
<dbReference type="CDD" id="cd00086">
    <property type="entry name" value="homeodomain"/>
    <property type="match status" value="1"/>
</dbReference>
<proteinExistence type="predicted"/>
<dbReference type="SMART" id="SM00389">
    <property type="entry name" value="HOX"/>
    <property type="match status" value="1"/>
</dbReference>
<evidence type="ECO:0000256" key="1">
    <source>
        <dbReference type="PROSITE-ProRule" id="PRU00108"/>
    </source>
</evidence>
<dbReference type="InterPro" id="IPR009057">
    <property type="entry name" value="Homeodomain-like_sf"/>
</dbReference>
<feature type="compositionally biased region" description="Low complexity" evidence="3">
    <location>
        <begin position="188"/>
        <end position="200"/>
    </location>
</feature>
<feature type="compositionally biased region" description="Low complexity" evidence="3">
    <location>
        <begin position="136"/>
        <end position="149"/>
    </location>
</feature>
<reference evidence="5 6" key="1">
    <citation type="submission" date="2022-11" db="EMBL/GenBank/DDBJ databases">
        <title>Mucor velutinosus strain NIH1002 WGS.</title>
        <authorList>
            <person name="Subramanian P."/>
            <person name="Mullikin J.C."/>
            <person name="Segre J.A."/>
            <person name="Zelazny A.M."/>
        </authorList>
    </citation>
    <scope>NUCLEOTIDE SEQUENCE [LARGE SCALE GENOMIC DNA]</scope>
    <source>
        <strain evidence="5 6">NIH1002</strain>
    </source>
</reference>
<dbReference type="GeneID" id="89954197"/>
<evidence type="ECO:0000313" key="5">
    <source>
        <dbReference type="EMBL" id="KAK4515561.1"/>
    </source>
</evidence>
<organism evidence="5 6">
    <name type="scientific">Mucor velutinosus</name>
    <dbReference type="NCBI Taxonomy" id="708070"/>
    <lineage>
        <taxon>Eukaryota</taxon>
        <taxon>Fungi</taxon>
        <taxon>Fungi incertae sedis</taxon>
        <taxon>Mucoromycota</taxon>
        <taxon>Mucoromycotina</taxon>
        <taxon>Mucoromycetes</taxon>
        <taxon>Mucorales</taxon>
        <taxon>Mucorineae</taxon>
        <taxon>Mucoraceae</taxon>
        <taxon>Mucor</taxon>
    </lineage>
</organism>
<dbReference type="Pfam" id="PF00046">
    <property type="entry name" value="Homeodomain"/>
    <property type="match status" value="1"/>
</dbReference>
<dbReference type="RefSeq" id="XP_064682227.1">
    <property type="nucleotide sequence ID" value="XM_064829725.1"/>
</dbReference>
<evidence type="ECO:0000313" key="6">
    <source>
        <dbReference type="Proteomes" id="UP001304243"/>
    </source>
</evidence>
<feature type="compositionally biased region" description="Polar residues" evidence="3">
    <location>
        <begin position="201"/>
        <end position="210"/>
    </location>
</feature>
<keyword evidence="1 2" id="KW-0371">Homeobox</keyword>
<dbReference type="InterPro" id="IPR001356">
    <property type="entry name" value="HD"/>
</dbReference>
<evidence type="ECO:0000256" key="3">
    <source>
        <dbReference type="SAM" id="MobiDB-lite"/>
    </source>
</evidence>
<evidence type="ECO:0000256" key="2">
    <source>
        <dbReference type="RuleBase" id="RU000682"/>
    </source>
</evidence>
<dbReference type="EMBL" id="JASEJX010000014">
    <property type="protein sequence ID" value="KAK4515561.1"/>
    <property type="molecule type" value="Genomic_DNA"/>
</dbReference>
<comment type="caution">
    <text evidence="5">The sequence shown here is derived from an EMBL/GenBank/DDBJ whole genome shotgun (WGS) entry which is preliminary data.</text>
</comment>
<feature type="region of interest" description="Disordered" evidence="3">
    <location>
        <begin position="1"/>
        <end position="28"/>
    </location>
</feature>
<evidence type="ECO:0000259" key="4">
    <source>
        <dbReference type="PROSITE" id="PS50071"/>
    </source>
</evidence>
<accession>A0AAN7DIJ8</accession>
<dbReference type="GO" id="GO:0003677">
    <property type="term" value="F:DNA binding"/>
    <property type="evidence" value="ECO:0007669"/>
    <property type="project" value="UniProtKB-UniRule"/>
</dbReference>
<dbReference type="Proteomes" id="UP001304243">
    <property type="component" value="Unassembled WGS sequence"/>
</dbReference>
<dbReference type="GO" id="GO:0005634">
    <property type="term" value="C:nucleus"/>
    <property type="evidence" value="ECO:0007669"/>
    <property type="project" value="UniProtKB-SubCell"/>
</dbReference>
<protein>
    <recommendedName>
        <fullName evidence="4">Homeobox domain-containing protein</fullName>
    </recommendedName>
</protein>
<keyword evidence="6" id="KW-1185">Reference proteome</keyword>